<protein>
    <recommendedName>
        <fullName evidence="3">phospholipase D</fullName>
        <ecNumber evidence="3">3.1.4.4</ecNumber>
    </recommendedName>
</protein>
<dbReference type="GO" id="GO:0016891">
    <property type="term" value="F:RNA endonuclease activity producing 5'-phosphomonoesters, hydrolytic mechanism"/>
    <property type="evidence" value="ECO:0007669"/>
    <property type="project" value="TreeGrafter"/>
</dbReference>
<evidence type="ECO:0000256" key="8">
    <source>
        <dbReference type="SAM" id="Phobius"/>
    </source>
</evidence>
<dbReference type="GO" id="GO:0004630">
    <property type="term" value="F:phospholipase D activity"/>
    <property type="evidence" value="ECO:0007669"/>
    <property type="project" value="UniProtKB-EC"/>
</dbReference>
<keyword evidence="8" id="KW-0812">Transmembrane</keyword>
<dbReference type="InterPro" id="IPR025202">
    <property type="entry name" value="PLD-like_dom"/>
</dbReference>
<dbReference type="SMART" id="SM00155">
    <property type="entry name" value="PLDc"/>
    <property type="match status" value="2"/>
</dbReference>
<comment type="catalytic activity">
    <reaction evidence="1">
        <text>a 1,2-diacyl-sn-glycero-3-phosphocholine + H2O = a 1,2-diacyl-sn-glycero-3-phosphate + choline + H(+)</text>
        <dbReference type="Rhea" id="RHEA:14445"/>
        <dbReference type="ChEBI" id="CHEBI:15354"/>
        <dbReference type="ChEBI" id="CHEBI:15377"/>
        <dbReference type="ChEBI" id="CHEBI:15378"/>
        <dbReference type="ChEBI" id="CHEBI:57643"/>
        <dbReference type="ChEBI" id="CHEBI:58608"/>
        <dbReference type="EC" id="3.1.4.4"/>
    </reaction>
</comment>
<keyword evidence="8" id="KW-1133">Transmembrane helix</keyword>
<proteinExistence type="inferred from homology"/>
<gene>
    <name evidence="10" type="ORF">IAC76_08335</name>
</gene>
<dbReference type="PANTHER" id="PTHR43856">
    <property type="entry name" value="CARDIOLIPIN HYDROLASE"/>
    <property type="match status" value="1"/>
</dbReference>
<feature type="compositionally biased region" description="Basic and acidic residues" evidence="7">
    <location>
        <begin position="580"/>
        <end position="592"/>
    </location>
</feature>
<dbReference type="PROSITE" id="PS50035">
    <property type="entry name" value="PLD"/>
    <property type="match status" value="2"/>
</dbReference>
<accession>A0A9D9H1H7</accession>
<dbReference type="Pfam" id="PF13091">
    <property type="entry name" value="PLDc_2"/>
    <property type="match status" value="2"/>
</dbReference>
<feature type="domain" description="PLD phosphodiesterase" evidence="9">
    <location>
        <begin position="330"/>
        <end position="357"/>
    </location>
</feature>
<keyword evidence="8" id="KW-0472">Membrane</keyword>
<evidence type="ECO:0000313" key="10">
    <source>
        <dbReference type="EMBL" id="MBO8431378.1"/>
    </source>
</evidence>
<dbReference type="AlphaFoldDB" id="A0A9D9H1H7"/>
<sequence length="592" mass="66344">MKEKLTATIIVILLCAFLIFLYNLNKRQKVLNIKTATQITIDLNGNNIADDNETVCIPNVSSYTANLPLYKDEIKSISFDKGISIGYLADKFAQEKLAGKFVKIKFTNENTPQCRYAEIYTEDGKYSDMLKSSGFAITNGAFVNKEKSKEIINQSEKLKLTILNHKSLKYHKLSCEYGRIASDAVILEHKDLPQTALPCKFCHIKKKNTVKAKKTITSVPNIISDGSVKIILTDYTKIMKPDRDCSHEACKELVNLFNCAEKSADIALYGWADIPKLKAAIENAIKRGVRVRIVYDTQTSSNNYYPETQNLLNLISEKRPDFIAGNSKLTNSLMHNKFIIFDNKTVYTGSMNFSVTGLSGFNQNIIVLINSPEAARLYALEFEQMYGGKFHTLKTNTITGNNILLNDGTKIKIYFSPQDKGISSGVIPLIKNAENYIYIPAFLITHKPLTNALIESHKKGIDVKIILDATSIGTRNSTLSRLRQSGIPVKLENYAGKMHSKSIIIDDTFIVAGSANFSNSGENKNDENLIILENSKLAKFYKRFFLYLWAKIPDKYLKFNPPAESKESIGSCSDGLDNDYDGKIDTDDEGCR</sequence>
<dbReference type="SUPFAM" id="SSF56024">
    <property type="entry name" value="Phospholipase D/nuclease"/>
    <property type="match status" value="2"/>
</dbReference>
<reference evidence="10" key="1">
    <citation type="submission" date="2020-10" db="EMBL/GenBank/DDBJ databases">
        <authorList>
            <person name="Gilroy R."/>
        </authorList>
    </citation>
    <scope>NUCLEOTIDE SEQUENCE</scope>
    <source>
        <strain evidence="10">10192</strain>
    </source>
</reference>
<dbReference type="InterPro" id="IPR051406">
    <property type="entry name" value="PLD_domain"/>
</dbReference>
<dbReference type="EC" id="3.1.4.4" evidence="3"/>
<dbReference type="InterPro" id="IPR001736">
    <property type="entry name" value="PLipase_D/transphosphatidylase"/>
</dbReference>
<keyword evidence="4" id="KW-0378">Hydrolase</keyword>
<evidence type="ECO:0000256" key="2">
    <source>
        <dbReference type="ARBA" id="ARBA00008664"/>
    </source>
</evidence>
<evidence type="ECO:0000259" key="9">
    <source>
        <dbReference type="PROSITE" id="PS50035"/>
    </source>
</evidence>
<comment type="similarity">
    <text evidence="2">Belongs to the phospholipase D family.</text>
</comment>
<name>A0A9D9H1H7_9BACT</name>
<evidence type="ECO:0000256" key="5">
    <source>
        <dbReference type="ARBA" id="ARBA00022963"/>
    </source>
</evidence>
<evidence type="ECO:0000256" key="3">
    <source>
        <dbReference type="ARBA" id="ARBA00012027"/>
    </source>
</evidence>
<dbReference type="GO" id="GO:0006793">
    <property type="term" value="P:phosphorus metabolic process"/>
    <property type="evidence" value="ECO:0007669"/>
    <property type="project" value="UniProtKB-ARBA"/>
</dbReference>
<comment type="caution">
    <text evidence="10">The sequence shown here is derived from an EMBL/GenBank/DDBJ whole genome shotgun (WGS) entry which is preliminary data.</text>
</comment>
<evidence type="ECO:0000256" key="7">
    <source>
        <dbReference type="SAM" id="MobiDB-lite"/>
    </source>
</evidence>
<feature type="region of interest" description="Disordered" evidence="7">
    <location>
        <begin position="563"/>
        <end position="592"/>
    </location>
</feature>
<keyword evidence="5" id="KW-0442">Lipid degradation</keyword>
<evidence type="ECO:0000313" key="11">
    <source>
        <dbReference type="Proteomes" id="UP000823632"/>
    </source>
</evidence>
<organism evidence="10 11">
    <name type="scientific">Candidatus Scatousia excrementipullorum</name>
    <dbReference type="NCBI Taxonomy" id="2840936"/>
    <lineage>
        <taxon>Bacteria</taxon>
        <taxon>Candidatus Scatousia</taxon>
    </lineage>
</organism>
<dbReference type="Gene3D" id="3.30.870.10">
    <property type="entry name" value="Endonuclease Chain A"/>
    <property type="match status" value="2"/>
</dbReference>
<feature type="domain" description="PLD phosphodiesterase" evidence="9">
    <location>
        <begin position="494"/>
        <end position="521"/>
    </location>
</feature>
<evidence type="ECO:0000256" key="1">
    <source>
        <dbReference type="ARBA" id="ARBA00000798"/>
    </source>
</evidence>
<dbReference type="PANTHER" id="PTHR43856:SF1">
    <property type="entry name" value="MITOCHONDRIAL CARDIOLIPIN HYDROLASE"/>
    <property type="match status" value="1"/>
</dbReference>
<dbReference type="GO" id="GO:0016042">
    <property type="term" value="P:lipid catabolic process"/>
    <property type="evidence" value="ECO:0007669"/>
    <property type="project" value="UniProtKB-KW"/>
</dbReference>
<dbReference type="Proteomes" id="UP000823632">
    <property type="component" value="Unassembled WGS sequence"/>
</dbReference>
<reference evidence="10" key="2">
    <citation type="journal article" date="2021" name="PeerJ">
        <title>Extensive microbial diversity within the chicken gut microbiome revealed by metagenomics and culture.</title>
        <authorList>
            <person name="Gilroy R."/>
            <person name="Ravi A."/>
            <person name="Getino M."/>
            <person name="Pursley I."/>
            <person name="Horton D.L."/>
            <person name="Alikhan N.F."/>
            <person name="Baker D."/>
            <person name="Gharbi K."/>
            <person name="Hall N."/>
            <person name="Watson M."/>
            <person name="Adriaenssens E.M."/>
            <person name="Foster-Nyarko E."/>
            <person name="Jarju S."/>
            <person name="Secka A."/>
            <person name="Antonio M."/>
            <person name="Oren A."/>
            <person name="Chaudhuri R.R."/>
            <person name="La Ragione R."/>
            <person name="Hildebrand F."/>
            <person name="Pallen M.J."/>
        </authorList>
    </citation>
    <scope>NUCLEOTIDE SEQUENCE</scope>
    <source>
        <strain evidence="10">10192</strain>
    </source>
</reference>
<feature type="transmembrane region" description="Helical" evidence="8">
    <location>
        <begin position="6"/>
        <end position="24"/>
    </location>
</feature>
<evidence type="ECO:0000256" key="6">
    <source>
        <dbReference type="ARBA" id="ARBA00023098"/>
    </source>
</evidence>
<dbReference type="EMBL" id="JADIND010000189">
    <property type="protein sequence ID" value="MBO8431378.1"/>
    <property type="molecule type" value="Genomic_DNA"/>
</dbReference>
<keyword evidence="6" id="KW-0443">Lipid metabolism</keyword>
<evidence type="ECO:0000256" key="4">
    <source>
        <dbReference type="ARBA" id="ARBA00022801"/>
    </source>
</evidence>